<name>A0A6P3FJ84_OCTDE</name>
<keyword evidence="5" id="KW-1015">Disulfide bond</keyword>
<dbReference type="OrthoDB" id="9593771at2759"/>
<dbReference type="GO" id="GO:0007595">
    <property type="term" value="P:lactation"/>
    <property type="evidence" value="ECO:0007669"/>
    <property type="project" value="UniProtKB-KW"/>
</dbReference>
<dbReference type="GO" id="GO:0046427">
    <property type="term" value="P:positive regulation of receptor signaling pathway via JAK-STAT"/>
    <property type="evidence" value="ECO:0007669"/>
    <property type="project" value="TreeGrafter"/>
</dbReference>
<dbReference type="GO" id="GO:0031667">
    <property type="term" value="P:response to nutrient levels"/>
    <property type="evidence" value="ECO:0007669"/>
    <property type="project" value="TreeGrafter"/>
</dbReference>
<dbReference type="GO" id="GO:0007565">
    <property type="term" value="P:female pregnancy"/>
    <property type="evidence" value="ECO:0007669"/>
    <property type="project" value="TreeGrafter"/>
</dbReference>
<evidence type="ECO:0000256" key="7">
    <source>
        <dbReference type="ARBA" id="ARBA00038619"/>
    </source>
</evidence>
<feature type="transmembrane region" description="Helical" evidence="11">
    <location>
        <begin position="44"/>
        <end position="61"/>
    </location>
</feature>
<evidence type="ECO:0000313" key="13">
    <source>
        <dbReference type="RefSeq" id="XP_004648389.1"/>
    </source>
</evidence>
<evidence type="ECO:0000256" key="3">
    <source>
        <dbReference type="ARBA" id="ARBA00022525"/>
    </source>
</evidence>
<dbReference type="Proteomes" id="UP000515203">
    <property type="component" value="Unplaced"/>
</dbReference>
<dbReference type="GO" id="GO:0008284">
    <property type="term" value="P:positive regulation of cell population proliferation"/>
    <property type="evidence" value="ECO:0007669"/>
    <property type="project" value="TreeGrafter"/>
</dbReference>
<evidence type="ECO:0000256" key="9">
    <source>
        <dbReference type="ARBA" id="ARBA00043262"/>
    </source>
</evidence>
<protein>
    <recommendedName>
        <fullName evidence="8">Prolactin</fullName>
    </recommendedName>
</protein>
<comment type="similarity">
    <text evidence="2">Belongs to the somatotropin/prolactin family.</text>
</comment>
<keyword evidence="11" id="KW-1133">Transmembrane helix</keyword>
<keyword evidence="12" id="KW-1185">Reference proteome</keyword>
<organism evidence="12 13">
    <name type="scientific">Octodon degus</name>
    <name type="common">Degu</name>
    <name type="synonym">Sciurus degus</name>
    <dbReference type="NCBI Taxonomy" id="10160"/>
    <lineage>
        <taxon>Eukaryota</taxon>
        <taxon>Metazoa</taxon>
        <taxon>Chordata</taxon>
        <taxon>Craniata</taxon>
        <taxon>Vertebrata</taxon>
        <taxon>Euteleostomi</taxon>
        <taxon>Mammalia</taxon>
        <taxon>Eutheria</taxon>
        <taxon>Euarchontoglires</taxon>
        <taxon>Glires</taxon>
        <taxon>Rodentia</taxon>
        <taxon>Hystricomorpha</taxon>
        <taxon>Octodontidae</taxon>
        <taxon>Octodon</taxon>
    </lineage>
</organism>
<keyword evidence="4" id="KW-0372">Hormone</keyword>
<keyword evidence="10" id="KW-0862">Zinc</keyword>
<dbReference type="GeneID" id="101584034"/>
<keyword evidence="11" id="KW-0472">Membrane</keyword>
<evidence type="ECO:0000256" key="4">
    <source>
        <dbReference type="ARBA" id="ARBA00022702"/>
    </source>
</evidence>
<feature type="binding site" evidence="10">
    <location>
        <position position="89"/>
    </location>
    <ligand>
        <name>Zn(2+)</name>
        <dbReference type="ChEBI" id="CHEBI:29105"/>
    </ligand>
</feature>
<dbReference type="InParanoid" id="A0A6P3FJ84"/>
<dbReference type="Pfam" id="PF00103">
    <property type="entry name" value="Hormone_1"/>
    <property type="match status" value="1"/>
</dbReference>
<evidence type="ECO:0000313" key="12">
    <source>
        <dbReference type="Proteomes" id="UP000515203"/>
    </source>
</evidence>
<evidence type="ECO:0000256" key="2">
    <source>
        <dbReference type="ARBA" id="ARBA00008474"/>
    </source>
</evidence>
<keyword evidence="10" id="KW-0479">Metal-binding</keyword>
<dbReference type="PANTHER" id="PTHR11417:SF5">
    <property type="entry name" value="PROLACTIN"/>
    <property type="match status" value="1"/>
</dbReference>
<comment type="subcellular location">
    <subcellularLocation>
        <location evidence="1">Secreted</location>
    </subcellularLocation>
</comment>
<dbReference type="PANTHER" id="PTHR11417">
    <property type="entry name" value="SOMATOTROPIN,PROLACTIN"/>
    <property type="match status" value="1"/>
</dbReference>
<dbReference type="Gene3D" id="1.20.1250.10">
    <property type="match status" value="1"/>
</dbReference>
<dbReference type="GO" id="GO:0005615">
    <property type="term" value="C:extracellular space"/>
    <property type="evidence" value="ECO:0007669"/>
    <property type="project" value="TreeGrafter"/>
</dbReference>
<accession>A0A6P3FJ84</accession>
<dbReference type="GO" id="GO:0005148">
    <property type="term" value="F:prolactin receptor binding"/>
    <property type="evidence" value="ECO:0007669"/>
    <property type="project" value="TreeGrafter"/>
</dbReference>
<dbReference type="GO" id="GO:0046872">
    <property type="term" value="F:metal ion binding"/>
    <property type="evidence" value="ECO:0007669"/>
    <property type="project" value="UniProtKB-KW"/>
</dbReference>
<dbReference type="SUPFAM" id="SSF47266">
    <property type="entry name" value="4-helical cytokines"/>
    <property type="match status" value="1"/>
</dbReference>
<dbReference type="InterPro" id="IPR001400">
    <property type="entry name" value="Somatotropin/Prolactin"/>
</dbReference>
<sequence length="261" mass="30856">MHAHVQRYRDARQNVKNACGGALGRYPHCGRNEHHEFKHRPSNCLCWLVLLLLLMSSLLLFEDVASSVCDQKRIQNYGKQILPLIPEAHVMFYFSKSLMNEYEKKYFNGPFPLIVPFDVCHTAITPALDDRSHEWGIKHVQRLKYVLSLLNSWRESMKILLNEAYHLLEFSTSVKYHINQRSGLNQHLQEVLIQLSSQFDYEITTDVEYAPYRGLQNLQSNVELVRLFSFQNFFRCMFYDNRKIVEYLKELLVDVLKYNKC</sequence>
<reference evidence="13" key="1">
    <citation type="submission" date="2025-08" db="UniProtKB">
        <authorList>
            <consortium name="RefSeq"/>
        </authorList>
    </citation>
    <scope>IDENTIFICATION</scope>
</reference>
<dbReference type="GO" id="GO:1903489">
    <property type="term" value="P:positive regulation of lactation"/>
    <property type="evidence" value="ECO:0007669"/>
    <property type="project" value="TreeGrafter"/>
</dbReference>
<keyword evidence="3" id="KW-0964">Secreted</keyword>
<evidence type="ECO:0000256" key="10">
    <source>
        <dbReference type="PIRSR" id="PIRSR601400-1"/>
    </source>
</evidence>
<proteinExistence type="inferred from homology"/>
<comment type="function">
    <text evidence="6">Prolactin acts primarily on the mammary gland by promoting lactation.</text>
</comment>
<evidence type="ECO:0000256" key="11">
    <source>
        <dbReference type="SAM" id="Phobius"/>
    </source>
</evidence>
<gene>
    <name evidence="13" type="primary">LOC101584034</name>
</gene>
<comment type="subunit">
    <text evidence="7">Interacts with PRLR.</text>
</comment>
<evidence type="ECO:0000256" key="6">
    <source>
        <dbReference type="ARBA" id="ARBA00037239"/>
    </source>
</evidence>
<keyword evidence="11" id="KW-0812">Transmembrane</keyword>
<dbReference type="RefSeq" id="XP_004648389.1">
    <property type="nucleotide sequence ID" value="XM_004648332.1"/>
</dbReference>
<evidence type="ECO:0000256" key="8">
    <source>
        <dbReference type="ARBA" id="ARBA00041065"/>
    </source>
</evidence>
<keyword evidence="9" id="KW-0421">Lactation</keyword>
<dbReference type="AlphaFoldDB" id="A0A6P3FJ84"/>
<evidence type="ECO:0000256" key="5">
    <source>
        <dbReference type="ARBA" id="ARBA00023157"/>
    </source>
</evidence>
<dbReference type="GO" id="GO:0005179">
    <property type="term" value="F:hormone activity"/>
    <property type="evidence" value="ECO:0007669"/>
    <property type="project" value="UniProtKB-KW"/>
</dbReference>
<dbReference type="InterPro" id="IPR009079">
    <property type="entry name" value="4_helix_cytokine-like_core"/>
</dbReference>
<evidence type="ECO:0000256" key="1">
    <source>
        <dbReference type="ARBA" id="ARBA00004613"/>
    </source>
</evidence>